<reference evidence="9 10" key="1">
    <citation type="submission" date="2015-01" db="EMBL/GenBank/DDBJ databases">
        <title>Genome of allotetraploid Gossypium barbadense reveals genomic plasticity and fiber elongation in cotton evolution.</title>
        <authorList>
            <person name="Chen X."/>
            <person name="Liu X."/>
            <person name="Zhao B."/>
            <person name="Zheng H."/>
            <person name="Hu Y."/>
            <person name="Lu G."/>
            <person name="Yang C."/>
            <person name="Chen J."/>
            <person name="Shan C."/>
            <person name="Zhang L."/>
            <person name="Zhou Y."/>
            <person name="Wang L."/>
            <person name="Guo W."/>
            <person name="Bai Y."/>
            <person name="Ruan J."/>
            <person name="Shangguan X."/>
            <person name="Mao Y."/>
            <person name="Jiang J."/>
            <person name="Zhu Y."/>
            <person name="Lei J."/>
            <person name="Kang H."/>
            <person name="Chen S."/>
            <person name="He X."/>
            <person name="Wang R."/>
            <person name="Wang Y."/>
            <person name="Chen J."/>
            <person name="Wang L."/>
            <person name="Yu S."/>
            <person name="Wang B."/>
            <person name="Wei J."/>
            <person name="Song S."/>
            <person name="Lu X."/>
            <person name="Gao Z."/>
            <person name="Gu W."/>
            <person name="Deng X."/>
            <person name="Ma D."/>
            <person name="Wang S."/>
            <person name="Liang W."/>
            <person name="Fang L."/>
            <person name="Cai C."/>
            <person name="Zhu X."/>
            <person name="Zhou B."/>
            <person name="Zhang Y."/>
            <person name="Chen Z."/>
            <person name="Xu S."/>
            <person name="Zhu R."/>
            <person name="Wang S."/>
            <person name="Zhang T."/>
            <person name="Zhao G."/>
        </authorList>
    </citation>
    <scope>NUCLEOTIDE SEQUENCE [LARGE SCALE GENOMIC DNA]</scope>
    <source>
        <strain evidence="10">cv. Xinhai21</strain>
        <tissue evidence="9">Leaf</tissue>
    </source>
</reference>
<dbReference type="Gene3D" id="2.20.25.80">
    <property type="entry name" value="WRKY domain"/>
    <property type="match status" value="1"/>
</dbReference>
<keyword evidence="4" id="KW-0804">Transcription</keyword>
<dbReference type="InterPro" id="IPR044810">
    <property type="entry name" value="WRKY_plant"/>
</dbReference>
<dbReference type="PANTHER" id="PTHR32096:SF127">
    <property type="entry name" value="WRKY DOMAIN-CONTAINING PROTEIN"/>
    <property type="match status" value="1"/>
</dbReference>
<keyword evidence="3" id="KW-0238">DNA-binding</keyword>
<keyword evidence="5" id="KW-0539">Nucleus</keyword>
<dbReference type="EMBL" id="KZ665102">
    <property type="protein sequence ID" value="PPS01524.1"/>
    <property type="molecule type" value="Genomic_DNA"/>
</dbReference>
<proteinExistence type="inferred from homology"/>
<dbReference type="GO" id="GO:0000976">
    <property type="term" value="F:transcription cis-regulatory region binding"/>
    <property type="evidence" value="ECO:0007669"/>
    <property type="project" value="TreeGrafter"/>
</dbReference>
<dbReference type="GO" id="GO:0003700">
    <property type="term" value="F:DNA-binding transcription factor activity"/>
    <property type="evidence" value="ECO:0007669"/>
    <property type="project" value="InterPro"/>
</dbReference>
<dbReference type="InterPro" id="IPR036576">
    <property type="entry name" value="WRKY_dom_sf"/>
</dbReference>
<sequence length="341" mass="38654">MENWDLQAVVGGNSSNDHPTENPEFSFGPWSFQQDEDFVRFPGIFETNPKVLDELEQLYKPFYPDLNPFSTQTIITSSIPVPLHVDEPAEKRKKKQSFTVSQSDISASPKPRRFRKNQQNRVVEHVTADDLPSDVWAWRKYGQKPIKGSPFPRSYYRCSSSKGCLARKQVERSSSDPRVFIISYTAEHCHGHPTRRSSLAGSTRSKPLTAAKSIEAHAEGETVKQERMKMEVQLHGEEEGGKILSPDLLLSDDELIRSVEGKMKEVEVAVHMVVASVVTKECCLDMCTTQSSIMVGHLGDAIAFNFKSFQVSYIYTLEFLTTERYRLWQEQGGKVKLEWGG</sequence>
<evidence type="ECO:0000256" key="6">
    <source>
        <dbReference type="ARBA" id="ARBA00060761"/>
    </source>
</evidence>
<evidence type="ECO:0000259" key="8">
    <source>
        <dbReference type="PROSITE" id="PS50811"/>
    </source>
</evidence>
<dbReference type="FunFam" id="2.20.25.80:FF:000007">
    <property type="entry name" value="WRKY transcription factor 22"/>
    <property type="match status" value="1"/>
</dbReference>
<evidence type="ECO:0000256" key="2">
    <source>
        <dbReference type="ARBA" id="ARBA00023015"/>
    </source>
</evidence>
<dbReference type="SMART" id="SM00774">
    <property type="entry name" value="WRKY"/>
    <property type="match status" value="1"/>
</dbReference>
<feature type="domain" description="WRKY" evidence="8">
    <location>
        <begin position="127"/>
        <end position="193"/>
    </location>
</feature>
<evidence type="ECO:0000256" key="1">
    <source>
        <dbReference type="ARBA" id="ARBA00004123"/>
    </source>
</evidence>
<dbReference type="GO" id="GO:0005634">
    <property type="term" value="C:nucleus"/>
    <property type="evidence" value="ECO:0007669"/>
    <property type="project" value="UniProtKB-SubCell"/>
</dbReference>
<evidence type="ECO:0000313" key="10">
    <source>
        <dbReference type="Proteomes" id="UP000239757"/>
    </source>
</evidence>
<comment type="similarity">
    <text evidence="6">Belongs to the WRKY group II-e family.</text>
</comment>
<comment type="subcellular location">
    <subcellularLocation>
        <location evidence="1">Nucleus</location>
    </subcellularLocation>
</comment>
<feature type="compositionally biased region" description="Polar residues" evidence="7">
    <location>
        <begin position="97"/>
        <end position="106"/>
    </location>
</feature>
<evidence type="ECO:0000256" key="3">
    <source>
        <dbReference type="ARBA" id="ARBA00023125"/>
    </source>
</evidence>
<dbReference type="Pfam" id="PF03106">
    <property type="entry name" value="WRKY"/>
    <property type="match status" value="1"/>
</dbReference>
<feature type="region of interest" description="Disordered" evidence="7">
    <location>
        <begin position="1"/>
        <end position="22"/>
    </location>
</feature>
<dbReference type="PROSITE" id="PS50811">
    <property type="entry name" value="WRKY"/>
    <property type="match status" value="1"/>
</dbReference>
<organism evidence="9 10">
    <name type="scientific">Gossypium barbadense</name>
    <name type="common">Sea Island cotton</name>
    <name type="synonym">Hibiscus barbadensis</name>
    <dbReference type="NCBI Taxonomy" id="3634"/>
    <lineage>
        <taxon>Eukaryota</taxon>
        <taxon>Viridiplantae</taxon>
        <taxon>Streptophyta</taxon>
        <taxon>Embryophyta</taxon>
        <taxon>Tracheophyta</taxon>
        <taxon>Spermatophyta</taxon>
        <taxon>Magnoliopsida</taxon>
        <taxon>eudicotyledons</taxon>
        <taxon>Gunneridae</taxon>
        <taxon>Pentapetalae</taxon>
        <taxon>rosids</taxon>
        <taxon>malvids</taxon>
        <taxon>Malvales</taxon>
        <taxon>Malvaceae</taxon>
        <taxon>Malvoideae</taxon>
        <taxon>Gossypium</taxon>
    </lineage>
</organism>
<accession>A0A2P5XDW6</accession>
<dbReference type="OrthoDB" id="1077642at2759"/>
<gene>
    <name evidence="9" type="ORF">GOBAR_AA19146</name>
</gene>
<evidence type="ECO:0000313" key="9">
    <source>
        <dbReference type="EMBL" id="PPS01524.1"/>
    </source>
</evidence>
<dbReference type="PANTHER" id="PTHR32096">
    <property type="entry name" value="WRKY TRANSCRIPTION FACTOR 30-RELATED-RELATED"/>
    <property type="match status" value="1"/>
</dbReference>
<name>A0A2P5XDW6_GOSBA</name>
<dbReference type="SUPFAM" id="SSF118290">
    <property type="entry name" value="WRKY DNA-binding domain"/>
    <property type="match status" value="1"/>
</dbReference>
<dbReference type="AlphaFoldDB" id="A0A2P5XDW6"/>
<dbReference type="Proteomes" id="UP000239757">
    <property type="component" value="Unassembled WGS sequence"/>
</dbReference>
<evidence type="ECO:0000256" key="5">
    <source>
        <dbReference type="ARBA" id="ARBA00023242"/>
    </source>
</evidence>
<keyword evidence="2" id="KW-0805">Transcription regulation</keyword>
<evidence type="ECO:0000256" key="4">
    <source>
        <dbReference type="ARBA" id="ARBA00023163"/>
    </source>
</evidence>
<feature type="region of interest" description="Disordered" evidence="7">
    <location>
        <begin position="86"/>
        <end position="118"/>
    </location>
</feature>
<protein>
    <recommendedName>
        <fullName evidence="8">WRKY domain-containing protein</fullName>
    </recommendedName>
</protein>
<evidence type="ECO:0000256" key="7">
    <source>
        <dbReference type="SAM" id="MobiDB-lite"/>
    </source>
</evidence>
<dbReference type="InterPro" id="IPR003657">
    <property type="entry name" value="WRKY_dom"/>
</dbReference>